<accession>A0ABS6LA95</accession>
<keyword evidence="1" id="KW-0812">Transmembrane</keyword>
<dbReference type="Proteomes" id="UP000739284">
    <property type="component" value="Unassembled WGS sequence"/>
</dbReference>
<keyword evidence="3" id="KW-1185">Reference proteome</keyword>
<proteinExistence type="predicted"/>
<evidence type="ECO:0000313" key="3">
    <source>
        <dbReference type="Proteomes" id="UP000739284"/>
    </source>
</evidence>
<sequence length="84" mass="10137">MSYEFFRRVILTHFVIPLFFIFYIYLMAIYTPDGKTYTQSNIFDYYLLTPSLLMKAPKISQDKFFLMQGGDNYGFERYRGGFYD</sequence>
<protein>
    <submittedName>
        <fullName evidence="2">Uncharacterized protein</fullName>
    </submittedName>
</protein>
<evidence type="ECO:0000313" key="2">
    <source>
        <dbReference type="EMBL" id="MBU9843856.1"/>
    </source>
</evidence>
<name>A0ABS6LA95_9GAMM</name>
<evidence type="ECO:0000256" key="1">
    <source>
        <dbReference type="SAM" id="Phobius"/>
    </source>
</evidence>
<dbReference type="RefSeq" id="WP_217147842.1">
    <property type="nucleotide sequence ID" value="NZ_JAFMOY010000102.1"/>
</dbReference>
<organism evidence="2 3">
    <name type="scientific">Rahnella ecdela</name>
    <dbReference type="NCBI Taxonomy" id="2816250"/>
    <lineage>
        <taxon>Bacteria</taxon>
        <taxon>Pseudomonadati</taxon>
        <taxon>Pseudomonadota</taxon>
        <taxon>Gammaproteobacteria</taxon>
        <taxon>Enterobacterales</taxon>
        <taxon>Yersiniaceae</taxon>
        <taxon>Rahnella</taxon>
    </lineage>
</organism>
<keyword evidence="1" id="KW-0472">Membrane</keyword>
<comment type="caution">
    <text evidence="2">The sequence shown here is derived from an EMBL/GenBank/DDBJ whole genome shotgun (WGS) entry which is preliminary data.</text>
</comment>
<keyword evidence="1" id="KW-1133">Transmembrane helix</keyword>
<reference evidence="2 3" key="1">
    <citation type="submission" date="2021-03" db="EMBL/GenBank/DDBJ databases">
        <title>Five novel Rahnella species.</title>
        <authorList>
            <person name="Brady C."/>
            <person name="Asselin J."/>
            <person name="Beer S."/>
            <person name="Bruberg M.B."/>
            <person name="Crampton B."/>
            <person name="Venter S."/>
            <person name="Arnold D."/>
            <person name="Denman S."/>
        </authorList>
    </citation>
    <scope>NUCLEOTIDE SEQUENCE [LARGE SCALE GENOMIC DNA]</scope>
    <source>
        <strain evidence="2 3">FRB 231</strain>
    </source>
</reference>
<feature type="transmembrane region" description="Helical" evidence="1">
    <location>
        <begin position="9"/>
        <end position="30"/>
    </location>
</feature>
<gene>
    <name evidence="2" type="ORF">J1784_02280</name>
</gene>
<dbReference type="EMBL" id="JAFMOY010000102">
    <property type="protein sequence ID" value="MBU9843856.1"/>
    <property type="molecule type" value="Genomic_DNA"/>
</dbReference>